<dbReference type="InterPro" id="IPR036390">
    <property type="entry name" value="WH_DNA-bd_sf"/>
</dbReference>
<comment type="similarity">
    <text evidence="2">Belongs to the replication factor A protein 2 family.</text>
</comment>
<dbReference type="SUPFAM" id="SSF46785">
    <property type="entry name" value="Winged helix' DNA-binding domain"/>
    <property type="match status" value="1"/>
</dbReference>
<dbReference type="InterPro" id="IPR012340">
    <property type="entry name" value="NA-bd_OB-fold"/>
</dbReference>
<dbReference type="InterPro" id="IPR014892">
    <property type="entry name" value="RPA_C"/>
</dbReference>
<dbReference type="GO" id="GO:0000781">
    <property type="term" value="C:chromosome, telomeric region"/>
    <property type="evidence" value="ECO:0007669"/>
    <property type="project" value="TreeGrafter"/>
</dbReference>
<dbReference type="InterPro" id="IPR040260">
    <property type="entry name" value="RFA2-like"/>
</dbReference>
<comment type="caution">
    <text evidence="6">The sequence shown here is derived from an EMBL/GenBank/DDBJ whole genome shotgun (WGS) entry which is preliminary data.</text>
</comment>
<dbReference type="GO" id="GO:0000724">
    <property type="term" value="P:double-strand break repair via homologous recombination"/>
    <property type="evidence" value="ECO:0007669"/>
    <property type="project" value="TreeGrafter"/>
</dbReference>
<keyword evidence="3" id="KW-0238">DNA-binding</keyword>
<evidence type="ECO:0000256" key="4">
    <source>
        <dbReference type="ARBA" id="ARBA00023242"/>
    </source>
</evidence>
<reference evidence="6 7" key="1">
    <citation type="submission" date="2017-03" db="EMBL/GenBank/DDBJ databases">
        <title>Genome of the blue death feigning beetle - Asbolus verrucosus.</title>
        <authorList>
            <person name="Rider S.D."/>
        </authorList>
    </citation>
    <scope>NUCLEOTIDE SEQUENCE [LARGE SCALE GENOMIC DNA]</scope>
    <source>
        <strain evidence="6">Butters</strain>
        <tissue evidence="6">Head and leg muscle</tissue>
    </source>
</reference>
<evidence type="ECO:0000256" key="1">
    <source>
        <dbReference type="ARBA" id="ARBA00004123"/>
    </source>
</evidence>
<dbReference type="PANTHER" id="PTHR13989">
    <property type="entry name" value="REPLICATION PROTEIN A-RELATED"/>
    <property type="match status" value="1"/>
</dbReference>
<sequence>MNNANDAQVSSAQKKEQVRRTQSVVPLVACQINKCEDEEFKLFGMQSPIANLVGILRNFEVQSTKATCNIEDHTGSIKAIMWLETDNDSVVTIPPVKEGHYVKVFGSVRNQDGEKILMILKMFPIDDCNVITNHLLQAIHARLAIEKLMQGQVSVKQPIASTSSMSDMGATAASATGLSKIQDQIFRILQPVKDNVGVSRDAIMKNFAPSQLREVNDALEFLLNEGHAYTTINNDHFKATDF</sequence>
<evidence type="ECO:0000256" key="2">
    <source>
        <dbReference type="ARBA" id="ARBA00007815"/>
    </source>
</evidence>
<dbReference type="GO" id="GO:0003697">
    <property type="term" value="F:single-stranded DNA binding"/>
    <property type="evidence" value="ECO:0007669"/>
    <property type="project" value="TreeGrafter"/>
</dbReference>
<comment type="subcellular location">
    <subcellularLocation>
        <location evidence="1">Nucleus</location>
    </subcellularLocation>
</comment>
<dbReference type="Gene3D" id="1.10.10.10">
    <property type="entry name" value="Winged helix-like DNA-binding domain superfamily/Winged helix DNA-binding domain"/>
    <property type="match status" value="1"/>
</dbReference>
<dbReference type="SUPFAM" id="SSF50249">
    <property type="entry name" value="Nucleic acid-binding proteins"/>
    <property type="match status" value="1"/>
</dbReference>
<dbReference type="EMBL" id="QDEB01106349">
    <property type="protein sequence ID" value="RZB94443.1"/>
    <property type="molecule type" value="Genomic_DNA"/>
</dbReference>
<feature type="domain" description="Replication protein A C-terminal" evidence="5">
    <location>
        <begin position="161"/>
        <end position="234"/>
    </location>
</feature>
<dbReference type="Proteomes" id="UP000292052">
    <property type="component" value="Unassembled WGS sequence"/>
</dbReference>
<evidence type="ECO:0000313" key="7">
    <source>
        <dbReference type="Proteomes" id="UP000292052"/>
    </source>
</evidence>
<dbReference type="GO" id="GO:0005662">
    <property type="term" value="C:DNA replication factor A complex"/>
    <property type="evidence" value="ECO:0007669"/>
    <property type="project" value="TreeGrafter"/>
</dbReference>
<evidence type="ECO:0000256" key="3">
    <source>
        <dbReference type="ARBA" id="ARBA00023125"/>
    </source>
</evidence>
<dbReference type="GO" id="GO:0035861">
    <property type="term" value="C:site of double-strand break"/>
    <property type="evidence" value="ECO:0007669"/>
    <property type="project" value="TreeGrafter"/>
</dbReference>
<keyword evidence="7" id="KW-1185">Reference proteome</keyword>
<dbReference type="CDD" id="cd04478">
    <property type="entry name" value="RPA2_DBD_D"/>
    <property type="match status" value="1"/>
</dbReference>
<dbReference type="PANTHER" id="PTHR13989:SF16">
    <property type="entry name" value="REPLICATION PROTEIN A2"/>
    <property type="match status" value="1"/>
</dbReference>
<dbReference type="AlphaFoldDB" id="A0A482VF44"/>
<evidence type="ECO:0000259" key="5">
    <source>
        <dbReference type="Pfam" id="PF08784"/>
    </source>
</evidence>
<proteinExistence type="inferred from homology"/>
<feature type="non-terminal residue" evidence="6">
    <location>
        <position position="242"/>
    </location>
</feature>
<protein>
    <submittedName>
        <fullName evidence="6">Replication protein A2</fullName>
    </submittedName>
</protein>
<dbReference type="GO" id="GO:0006260">
    <property type="term" value="P:DNA replication"/>
    <property type="evidence" value="ECO:0007669"/>
    <property type="project" value="TreeGrafter"/>
</dbReference>
<name>A0A482VF44_ASBVE</name>
<dbReference type="InterPro" id="IPR036388">
    <property type="entry name" value="WH-like_DNA-bd_sf"/>
</dbReference>
<dbReference type="GO" id="GO:0006289">
    <property type="term" value="P:nucleotide-excision repair"/>
    <property type="evidence" value="ECO:0007669"/>
    <property type="project" value="TreeGrafter"/>
</dbReference>
<keyword evidence="4" id="KW-0539">Nucleus</keyword>
<organism evidence="6 7">
    <name type="scientific">Asbolus verrucosus</name>
    <name type="common">Desert ironclad beetle</name>
    <dbReference type="NCBI Taxonomy" id="1661398"/>
    <lineage>
        <taxon>Eukaryota</taxon>
        <taxon>Metazoa</taxon>
        <taxon>Ecdysozoa</taxon>
        <taxon>Arthropoda</taxon>
        <taxon>Hexapoda</taxon>
        <taxon>Insecta</taxon>
        <taxon>Pterygota</taxon>
        <taxon>Neoptera</taxon>
        <taxon>Endopterygota</taxon>
        <taxon>Coleoptera</taxon>
        <taxon>Polyphaga</taxon>
        <taxon>Cucujiformia</taxon>
        <taxon>Tenebrionidae</taxon>
        <taxon>Pimeliinae</taxon>
        <taxon>Asbolus</taxon>
    </lineage>
</organism>
<dbReference type="Pfam" id="PF08784">
    <property type="entry name" value="RPA_C"/>
    <property type="match status" value="1"/>
</dbReference>
<dbReference type="Gene3D" id="2.40.50.140">
    <property type="entry name" value="Nucleic acid-binding proteins"/>
    <property type="match status" value="1"/>
</dbReference>
<accession>A0A482VF44</accession>
<dbReference type="STRING" id="1661398.A0A482VF44"/>
<gene>
    <name evidence="6" type="ORF">BDFB_003382</name>
</gene>
<evidence type="ECO:0000313" key="6">
    <source>
        <dbReference type="EMBL" id="RZB94443.1"/>
    </source>
</evidence>
<dbReference type="OrthoDB" id="25571at2759"/>